<keyword evidence="2" id="KW-1185">Reference proteome</keyword>
<name>A0ABV6QFZ7_9ACTN</name>
<dbReference type="EMBL" id="JBHLTC010000005">
    <property type="protein sequence ID" value="MFC0623470.1"/>
    <property type="molecule type" value="Genomic_DNA"/>
</dbReference>
<gene>
    <name evidence="1" type="ORF">ACFFGN_05310</name>
</gene>
<protein>
    <recommendedName>
        <fullName evidence="3">Secreted protein</fullName>
    </recommendedName>
</protein>
<comment type="caution">
    <text evidence="1">The sequence shown here is derived from an EMBL/GenBank/DDBJ whole genome shotgun (WGS) entry which is preliminary data.</text>
</comment>
<reference evidence="1 2" key="1">
    <citation type="submission" date="2024-09" db="EMBL/GenBank/DDBJ databases">
        <authorList>
            <person name="Sun Q."/>
            <person name="Mori K."/>
        </authorList>
    </citation>
    <scope>NUCLEOTIDE SEQUENCE [LARGE SCALE GENOMIC DNA]</scope>
    <source>
        <strain evidence="1 2">CGMCC 1.15906</strain>
    </source>
</reference>
<evidence type="ECO:0000313" key="2">
    <source>
        <dbReference type="Proteomes" id="UP001589890"/>
    </source>
</evidence>
<organism evidence="1 2">
    <name type="scientific">Kribbella deserti</name>
    <dbReference type="NCBI Taxonomy" id="1926257"/>
    <lineage>
        <taxon>Bacteria</taxon>
        <taxon>Bacillati</taxon>
        <taxon>Actinomycetota</taxon>
        <taxon>Actinomycetes</taxon>
        <taxon>Propionibacteriales</taxon>
        <taxon>Kribbellaceae</taxon>
        <taxon>Kribbella</taxon>
    </lineage>
</organism>
<accession>A0ABV6QFZ7</accession>
<dbReference type="RefSeq" id="WP_380044169.1">
    <property type="nucleotide sequence ID" value="NZ_JBHLTC010000005.1"/>
</dbReference>
<dbReference type="Proteomes" id="UP001589890">
    <property type="component" value="Unassembled WGS sequence"/>
</dbReference>
<sequence>MEPIHERRALATPTKKTARFARRITAITTTALAVTAIAITPAHASWYPATTGGSGANLRSCASTSCPISAASVPAWTGIRIVCQKVGQSVSGYYGTSNLWNYIVWEGGPGRPEGFAADANINTGYSYWIPGIEVCR</sequence>
<evidence type="ECO:0008006" key="3">
    <source>
        <dbReference type="Google" id="ProtNLM"/>
    </source>
</evidence>
<proteinExistence type="predicted"/>
<evidence type="ECO:0000313" key="1">
    <source>
        <dbReference type="EMBL" id="MFC0623470.1"/>
    </source>
</evidence>